<evidence type="ECO:0000259" key="1">
    <source>
        <dbReference type="Pfam" id="PF04073"/>
    </source>
</evidence>
<organism evidence="2 3">
    <name type="scientific">Pseudodesulfovibrio karagichevae</name>
    <dbReference type="NCBI Taxonomy" id="3239305"/>
    <lineage>
        <taxon>Bacteria</taxon>
        <taxon>Pseudomonadati</taxon>
        <taxon>Thermodesulfobacteriota</taxon>
        <taxon>Desulfovibrionia</taxon>
        <taxon>Desulfovibrionales</taxon>
        <taxon>Desulfovibrionaceae</taxon>
    </lineage>
</organism>
<comment type="caution">
    <text evidence="2">The sequence shown here is derived from an EMBL/GenBank/DDBJ whole genome shotgun (WGS) entry which is preliminary data.</text>
</comment>
<dbReference type="Proteomes" id="UP001568698">
    <property type="component" value="Unassembled WGS sequence"/>
</dbReference>
<reference evidence="2 3" key="1">
    <citation type="submission" date="2024-08" db="EMBL/GenBank/DDBJ databases">
        <title>Sulfate-reducing bacteria isolated from formation water of the oil field in Kazakhstan and description of Pseudodesulfovibrio sp.</title>
        <authorList>
            <person name="Bidzhieva S.K."/>
            <person name="Tourova T.P."/>
            <person name="Grouzdev D.S."/>
            <person name="Beletsky A.V."/>
            <person name="Sokolova D.S."/>
            <person name="Samigullina S.R."/>
            <person name="Poltaraus A.B."/>
            <person name="Avtukh A.N."/>
            <person name="Tereshina V.M."/>
            <person name="Zhaparov N.S."/>
            <person name="Mardanov A.V."/>
            <person name="Nazina T.N."/>
        </authorList>
    </citation>
    <scope>NUCLEOTIDE SEQUENCE [LARGE SCALE GENOMIC DNA]</scope>
    <source>
        <strain evidence="2 3">9FUS</strain>
    </source>
</reference>
<dbReference type="RefSeq" id="WP_371385765.1">
    <property type="nucleotide sequence ID" value="NZ_JBGLYH010000010.1"/>
</dbReference>
<dbReference type="Pfam" id="PF04073">
    <property type="entry name" value="tRNA_edit"/>
    <property type="match status" value="1"/>
</dbReference>
<accession>A0ABV4K1N8</accession>
<name>A0ABV4K1N8_9BACT</name>
<dbReference type="PANTHER" id="PTHR30411:SF1">
    <property type="entry name" value="CYTOPLASMIC PROTEIN"/>
    <property type="match status" value="1"/>
</dbReference>
<dbReference type="SUPFAM" id="SSF55826">
    <property type="entry name" value="YbaK/ProRS associated domain"/>
    <property type="match status" value="1"/>
</dbReference>
<dbReference type="Gene3D" id="3.90.960.10">
    <property type="entry name" value="YbaK/aminoacyl-tRNA synthetase-associated domain"/>
    <property type="match status" value="1"/>
</dbReference>
<gene>
    <name evidence="2" type="ORF">AB6M95_05655</name>
</gene>
<dbReference type="EMBL" id="JBGLYH010000010">
    <property type="protein sequence ID" value="MEZ7196226.1"/>
    <property type="molecule type" value="Genomic_DNA"/>
</dbReference>
<protein>
    <submittedName>
        <fullName evidence="2">YbaK/EbsC family protein</fullName>
    </submittedName>
</protein>
<evidence type="ECO:0000313" key="3">
    <source>
        <dbReference type="Proteomes" id="UP001568698"/>
    </source>
</evidence>
<dbReference type="CDD" id="cd04333">
    <property type="entry name" value="ProX_deacylase"/>
    <property type="match status" value="1"/>
</dbReference>
<keyword evidence="3" id="KW-1185">Reference proteome</keyword>
<proteinExistence type="predicted"/>
<dbReference type="InterPro" id="IPR036754">
    <property type="entry name" value="YbaK/aa-tRNA-synt-asso_dom_sf"/>
</dbReference>
<dbReference type="InterPro" id="IPR007214">
    <property type="entry name" value="YbaK/aa-tRNA-synth-assoc-dom"/>
</dbReference>
<evidence type="ECO:0000313" key="2">
    <source>
        <dbReference type="EMBL" id="MEZ7196226.1"/>
    </source>
</evidence>
<feature type="domain" description="YbaK/aminoacyl-tRNA synthetase-associated" evidence="1">
    <location>
        <begin position="31"/>
        <end position="147"/>
    </location>
</feature>
<sequence length="162" mass="17239">MAAGLSRSAQRVQDFLSKQGDEFDVRELASSTRTAREAADSIGCTVAQIAKSLVFREGTSGEPILVVASGVNRVDAAKVRAAASLDLHRADGNFVKDRTGFAIGGIPPVGHAAPLRTVLDQDLKQYAEIWAAAGTPHAVFRLTPDRLGALTGGQWIDLREEE</sequence>
<dbReference type="PANTHER" id="PTHR30411">
    <property type="entry name" value="CYTOPLASMIC PROTEIN"/>
    <property type="match status" value="1"/>
</dbReference>